<keyword evidence="2" id="KW-1185">Reference proteome</keyword>
<proteinExistence type="predicted"/>
<organism evidence="1 2">
    <name type="scientific">Pristionchus pacificus</name>
    <name type="common">Parasitic nematode worm</name>
    <dbReference type="NCBI Taxonomy" id="54126"/>
    <lineage>
        <taxon>Eukaryota</taxon>
        <taxon>Metazoa</taxon>
        <taxon>Ecdysozoa</taxon>
        <taxon>Nematoda</taxon>
        <taxon>Chromadorea</taxon>
        <taxon>Rhabditida</taxon>
        <taxon>Rhabditina</taxon>
        <taxon>Diplogasteromorpha</taxon>
        <taxon>Diplogasteroidea</taxon>
        <taxon>Neodiplogasteridae</taxon>
        <taxon>Pristionchus</taxon>
    </lineage>
</organism>
<dbReference type="AlphaFoldDB" id="A0A2A6BDQ7"/>
<name>A0A2A6BDQ7_PRIPA</name>
<gene>
    <name evidence="1" type="primary">WBGene00097062</name>
</gene>
<reference evidence="2" key="1">
    <citation type="journal article" date="2008" name="Nat. Genet.">
        <title>The Pristionchus pacificus genome provides a unique perspective on nematode lifestyle and parasitism.</title>
        <authorList>
            <person name="Dieterich C."/>
            <person name="Clifton S.W."/>
            <person name="Schuster L.N."/>
            <person name="Chinwalla A."/>
            <person name="Delehaunty K."/>
            <person name="Dinkelacker I."/>
            <person name="Fulton L."/>
            <person name="Fulton R."/>
            <person name="Godfrey J."/>
            <person name="Minx P."/>
            <person name="Mitreva M."/>
            <person name="Roeseler W."/>
            <person name="Tian H."/>
            <person name="Witte H."/>
            <person name="Yang S.P."/>
            <person name="Wilson R.K."/>
            <person name="Sommer R.J."/>
        </authorList>
    </citation>
    <scope>NUCLEOTIDE SEQUENCE [LARGE SCALE GENOMIC DNA]</scope>
    <source>
        <strain evidence="2">PS312</strain>
    </source>
</reference>
<evidence type="ECO:0000313" key="1">
    <source>
        <dbReference type="EnsemblMetazoa" id="PPA07508.1"/>
    </source>
</evidence>
<protein>
    <submittedName>
        <fullName evidence="1">Uncharacterized protein</fullName>
    </submittedName>
</protein>
<dbReference type="OrthoDB" id="7533242at2759"/>
<evidence type="ECO:0000313" key="2">
    <source>
        <dbReference type="Proteomes" id="UP000005239"/>
    </source>
</evidence>
<accession>A0A2A6BDQ7</accession>
<sequence length="104" mass="11795">MPNQNIFLGKFKFTKVAVDELAQILDPYLNEPNPNGQALTKSDQVLIFLSSMGTNAFQSIICDRFGCSQQTVSNTIERLLHGITDPHVVERFIQFPIENAAWRR</sequence>
<reference evidence="1" key="2">
    <citation type="submission" date="2022-06" db="UniProtKB">
        <authorList>
            <consortium name="EnsemblMetazoa"/>
        </authorList>
    </citation>
    <scope>IDENTIFICATION</scope>
    <source>
        <strain evidence="1">PS312</strain>
    </source>
</reference>
<dbReference type="Proteomes" id="UP000005239">
    <property type="component" value="Unassembled WGS sequence"/>
</dbReference>
<accession>A0A8R1U7J0</accession>
<dbReference type="EnsemblMetazoa" id="PPA07508.1">
    <property type="protein sequence ID" value="PPA07508.1"/>
    <property type="gene ID" value="WBGene00097062"/>
</dbReference>